<name>A0ABZ1SS61_9ACTN</name>
<dbReference type="Proteomes" id="UP001432011">
    <property type="component" value="Chromosome"/>
</dbReference>
<dbReference type="Gene3D" id="3.40.960.10">
    <property type="entry name" value="VSR Endonuclease"/>
    <property type="match status" value="1"/>
</dbReference>
<evidence type="ECO:0000313" key="3">
    <source>
        <dbReference type="Proteomes" id="UP001432011"/>
    </source>
</evidence>
<keyword evidence="2" id="KW-0540">Nuclease</keyword>
<dbReference type="EMBL" id="CP108085">
    <property type="protein sequence ID" value="WUP75023.1"/>
    <property type="molecule type" value="Genomic_DNA"/>
</dbReference>
<protein>
    <submittedName>
        <fullName evidence="2">Endonuclease domain-containing protein</fullName>
    </submittedName>
</protein>
<organism evidence="2 3">
    <name type="scientific">Microbispora hainanensis</name>
    <dbReference type="NCBI Taxonomy" id="568844"/>
    <lineage>
        <taxon>Bacteria</taxon>
        <taxon>Bacillati</taxon>
        <taxon>Actinomycetota</taxon>
        <taxon>Actinomycetes</taxon>
        <taxon>Streptosporangiales</taxon>
        <taxon>Streptosporangiaceae</taxon>
        <taxon>Microbispora</taxon>
    </lineage>
</organism>
<evidence type="ECO:0000259" key="1">
    <source>
        <dbReference type="Pfam" id="PF04480"/>
    </source>
</evidence>
<dbReference type="SUPFAM" id="SSF52980">
    <property type="entry name" value="Restriction endonuclease-like"/>
    <property type="match status" value="1"/>
</dbReference>
<dbReference type="InterPro" id="IPR007569">
    <property type="entry name" value="DUF559"/>
</dbReference>
<dbReference type="GO" id="GO:0004519">
    <property type="term" value="F:endonuclease activity"/>
    <property type="evidence" value="ECO:0007669"/>
    <property type="project" value="UniProtKB-KW"/>
</dbReference>
<gene>
    <name evidence="2" type="ORF">OG913_37695</name>
</gene>
<sequence length="420" mass="44881">MHPHTDHDMHPHAGQDAYPQARSDVHLRAGQNPPLHGDSDVVALALDPLPDDAPALVTYVPHPALIPTSLTPASLASAPLTPADLVADVLRELEHAALAMFPAWLQEAAGITGSGGAAVPAVRALALRTGSASRHFAPFLADLAERALRERAASDRFTAGGTGRVTGRVTVRVTDRFTGGVTSGGRTAGRARTFPPEIRAAGLARVLRAGYRRPEAAILVRVPSGLPPAAEEVLVTACEWLAQHGGFGVWLTGPPPRAVDRIESVAAPIPDDVAALIHGIEPGDAEESDLPALTYPPLAGLPHPGSAAERRLEAALSPCDWAAGREWNQLHASGPLNNPIRVDLLWRAERCVVEIDGPEHLGPLRRAADIQRDERLRRDGYAVRRFTNEQVLKRLSTVLAELERFLHQCRNGTFEGSPHA</sequence>
<keyword evidence="2" id="KW-0255">Endonuclease</keyword>
<reference evidence="2" key="1">
    <citation type="submission" date="2022-10" db="EMBL/GenBank/DDBJ databases">
        <title>The complete genomes of actinobacterial strains from the NBC collection.</title>
        <authorList>
            <person name="Joergensen T.S."/>
            <person name="Alvarez Arevalo M."/>
            <person name="Sterndorff E.B."/>
            <person name="Faurdal D."/>
            <person name="Vuksanovic O."/>
            <person name="Mourched A.-S."/>
            <person name="Charusanti P."/>
            <person name="Shaw S."/>
            <person name="Blin K."/>
            <person name="Weber T."/>
        </authorList>
    </citation>
    <scope>NUCLEOTIDE SEQUENCE</scope>
    <source>
        <strain evidence="2">NBC_00254</strain>
    </source>
</reference>
<evidence type="ECO:0000313" key="2">
    <source>
        <dbReference type="EMBL" id="WUP75023.1"/>
    </source>
</evidence>
<accession>A0ABZ1SS61</accession>
<keyword evidence="3" id="KW-1185">Reference proteome</keyword>
<dbReference type="InterPro" id="IPR011335">
    <property type="entry name" value="Restrct_endonuc-II-like"/>
</dbReference>
<keyword evidence="2" id="KW-0378">Hydrolase</keyword>
<feature type="domain" description="DUF559" evidence="1">
    <location>
        <begin position="342"/>
        <end position="406"/>
    </location>
</feature>
<proteinExistence type="predicted"/>
<dbReference type="Pfam" id="PF04480">
    <property type="entry name" value="DUF559"/>
    <property type="match status" value="1"/>
</dbReference>
<dbReference type="RefSeq" id="WP_328709401.1">
    <property type="nucleotide sequence ID" value="NZ_CP108085.1"/>
</dbReference>